<dbReference type="Proteomes" id="UP000031737">
    <property type="component" value="Unassembled WGS sequence"/>
</dbReference>
<feature type="region of interest" description="Disordered" evidence="1">
    <location>
        <begin position="155"/>
        <end position="188"/>
    </location>
</feature>
<dbReference type="EMBL" id="AUPL01005490">
    <property type="protein sequence ID" value="ESL06829.1"/>
    <property type="molecule type" value="Genomic_DNA"/>
</dbReference>
<accession>A0A061IVX0</accession>
<comment type="caution">
    <text evidence="3">The sequence shown here is derived from an EMBL/GenBank/DDBJ whole genome shotgun (WGS) entry which is preliminary data.</text>
</comment>
<evidence type="ECO:0000313" key="3">
    <source>
        <dbReference type="EMBL" id="ESL06829.1"/>
    </source>
</evidence>
<dbReference type="VEuPathDB" id="TriTrypDB:TRSC58_05490"/>
<feature type="domain" description="CWF21" evidence="2">
    <location>
        <begin position="66"/>
        <end position="111"/>
    </location>
</feature>
<sequence length="188" mass="21134">MYNGLEAISVKGTGLSGYVQRSKAAVSQLAKFTPAEYTDDVPPSAVNPLEALRSAKENRDLAARLQRHEALRSIKLKVFMYREERAAGGVAADVVERECQTLYDSLMRNYRDEVGEARRVEAAEAAQKTAERFAAAFRVRPGAVGDAFDRVQREAERRAAEEEHRNAMEQKIAQRVKRIKGERERDGH</sequence>
<evidence type="ECO:0000256" key="1">
    <source>
        <dbReference type="SAM" id="MobiDB-lite"/>
    </source>
</evidence>
<feature type="compositionally biased region" description="Basic and acidic residues" evidence="1">
    <location>
        <begin position="155"/>
        <end position="168"/>
    </location>
</feature>
<feature type="compositionally biased region" description="Basic and acidic residues" evidence="1">
    <location>
        <begin position="179"/>
        <end position="188"/>
    </location>
</feature>
<proteinExistence type="predicted"/>
<dbReference type="AlphaFoldDB" id="A0A061IVX0"/>
<dbReference type="OrthoDB" id="10267305at2759"/>
<reference evidence="3 4" key="1">
    <citation type="submission" date="2013-07" db="EMBL/GenBank/DDBJ databases">
        <authorList>
            <person name="Stoco P.H."/>
            <person name="Wagner G."/>
            <person name="Gerber A."/>
            <person name="Zaha A."/>
            <person name="Thompson C."/>
            <person name="Bartholomeu D.C."/>
            <person name="Luckemeyer D.D."/>
            <person name="Bahia D."/>
            <person name="Loreto E."/>
            <person name="Prestes E.B."/>
            <person name="Lima F.M."/>
            <person name="Rodrigues-Luiz G."/>
            <person name="Vallejo G.A."/>
            <person name="Filho J.F."/>
            <person name="Monteiro K.M."/>
            <person name="Tyler K.M."/>
            <person name="de Almeida L.G."/>
            <person name="Ortiz M.F."/>
            <person name="Siervo M.A."/>
            <person name="de Moraes M.H."/>
            <person name="Cunha O.L."/>
            <person name="Mendonca-Neto R."/>
            <person name="Silva R."/>
            <person name="Teixeira S.M."/>
            <person name="Murta S.M."/>
            <person name="Sincero T.C."/>
            <person name="Mendes T.A."/>
            <person name="Urmenyi T.P."/>
            <person name="Silva V.G."/>
            <person name="da Rocha W.D."/>
            <person name="Andersson B."/>
            <person name="Romanha A.J."/>
            <person name="Steindel M."/>
            <person name="de Vasconcelos A.T."/>
            <person name="Grisard E.C."/>
        </authorList>
    </citation>
    <scope>NUCLEOTIDE SEQUENCE [LARGE SCALE GENOMIC DNA]</scope>
    <source>
        <strain evidence="3 4">SC58</strain>
    </source>
</reference>
<organism evidence="3 4">
    <name type="scientific">Trypanosoma rangeli SC58</name>
    <dbReference type="NCBI Taxonomy" id="429131"/>
    <lineage>
        <taxon>Eukaryota</taxon>
        <taxon>Discoba</taxon>
        <taxon>Euglenozoa</taxon>
        <taxon>Kinetoplastea</taxon>
        <taxon>Metakinetoplastina</taxon>
        <taxon>Trypanosomatida</taxon>
        <taxon>Trypanosomatidae</taxon>
        <taxon>Trypanosoma</taxon>
        <taxon>Herpetosoma</taxon>
    </lineage>
</organism>
<dbReference type="InterPro" id="IPR013170">
    <property type="entry name" value="mRNA_splic_Cwf21_dom"/>
</dbReference>
<protein>
    <recommendedName>
        <fullName evidence="2">CWF21 domain-containing protein</fullName>
    </recommendedName>
</protein>
<dbReference type="GO" id="GO:0005634">
    <property type="term" value="C:nucleus"/>
    <property type="evidence" value="ECO:0007669"/>
    <property type="project" value="UniProtKB-ARBA"/>
</dbReference>
<gene>
    <name evidence="3" type="ORF">TRSC58_05490</name>
</gene>
<evidence type="ECO:0000313" key="4">
    <source>
        <dbReference type="Proteomes" id="UP000031737"/>
    </source>
</evidence>
<evidence type="ECO:0000259" key="2">
    <source>
        <dbReference type="SMART" id="SM01115"/>
    </source>
</evidence>
<name>A0A061IVX0_TRYRA</name>
<dbReference type="SMART" id="SM01115">
    <property type="entry name" value="cwf21"/>
    <property type="match status" value="1"/>
</dbReference>
<keyword evidence="4" id="KW-1185">Reference proteome</keyword>